<evidence type="ECO:0000313" key="2">
    <source>
        <dbReference type="EMBL" id="RKU39717.1"/>
    </source>
</evidence>
<feature type="signal peptide" evidence="1">
    <location>
        <begin position="1"/>
        <end position="24"/>
    </location>
</feature>
<sequence>MASFKKTTLAILLAAVMALPMTLGNPVASKTGHAKASLASVFTPVTEATASPKQPDTAASYPQGPPFVTITVSNHHSNGVFTEHQKAIGTEYPDEVGGMKTPDAMSPRATSEFAVPTGWSGRVAVVEDQPHNAIIGDESLIEANYRIPADDPQHAVFAIDVSYVTGFSLPMTCSCDGAGPVTGCNKDLWYLDTCPAGEDNSQGSCKNPLRDDSNTNTPTNFFLPCKNLAYTYVNDGKAVSFAQCQSGHVSCCIGTDCPAFNGRA</sequence>
<comment type="caution">
    <text evidence="2">The sequence shown here is derived from an EMBL/GenBank/DDBJ whole genome shotgun (WGS) entry which is preliminary data.</text>
</comment>
<evidence type="ECO:0008006" key="4">
    <source>
        <dbReference type="Google" id="ProtNLM"/>
    </source>
</evidence>
<dbReference type="OrthoDB" id="430315at2759"/>
<evidence type="ECO:0000313" key="3">
    <source>
        <dbReference type="Proteomes" id="UP000275385"/>
    </source>
</evidence>
<keyword evidence="3" id="KW-1185">Reference proteome</keyword>
<dbReference type="Proteomes" id="UP000275385">
    <property type="component" value="Unassembled WGS sequence"/>
</dbReference>
<organism evidence="2 3">
    <name type="scientific">Coniochaeta pulveracea</name>
    <dbReference type="NCBI Taxonomy" id="177199"/>
    <lineage>
        <taxon>Eukaryota</taxon>
        <taxon>Fungi</taxon>
        <taxon>Dikarya</taxon>
        <taxon>Ascomycota</taxon>
        <taxon>Pezizomycotina</taxon>
        <taxon>Sordariomycetes</taxon>
        <taxon>Sordariomycetidae</taxon>
        <taxon>Coniochaetales</taxon>
        <taxon>Coniochaetaceae</taxon>
        <taxon>Coniochaeta</taxon>
    </lineage>
</organism>
<proteinExistence type="predicted"/>
<name>A0A420XVQ3_9PEZI</name>
<reference evidence="2 3" key="1">
    <citation type="submission" date="2018-08" db="EMBL/GenBank/DDBJ databases">
        <title>Draft genome of the lignicolous fungus Coniochaeta pulveracea.</title>
        <authorList>
            <person name="Borstlap C.J."/>
            <person name="De Witt R.N."/>
            <person name="Botha A."/>
            <person name="Volschenk H."/>
        </authorList>
    </citation>
    <scope>NUCLEOTIDE SEQUENCE [LARGE SCALE GENOMIC DNA]</scope>
    <source>
        <strain evidence="2 3">CAB683</strain>
    </source>
</reference>
<dbReference type="InterPro" id="IPR037176">
    <property type="entry name" value="Osmotin/thaumatin-like_sf"/>
</dbReference>
<feature type="chain" id="PRO_5019482950" description="Thaumatin-like protein 1" evidence="1">
    <location>
        <begin position="25"/>
        <end position="264"/>
    </location>
</feature>
<accession>A0A420XVQ3</accession>
<dbReference type="EMBL" id="QVQW01000162">
    <property type="protein sequence ID" value="RKU39717.1"/>
    <property type="molecule type" value="Genomic_DNA"/>
</dbReference>
<dbReference type="AlphaFoldDB" id="A0A420XVQ3"/>
<evidence type="ECO:0000256" key="1">
    <source>
        <dbReference type="SAM" id="SignalP"/>
    </source>
</evidence>
<gene>
    <name evidence="2" type="ORF">DL546_000254</name>
</gene>
<dbReference type="SUPFAM" id="SSF49870">
    <property type="entry name" value="Osmotin, thaumatin-like protein"/>
    <property type="match status" value="1"/>
</dbReference>
<protein>
    <recommendedName>
        <fullName evidence="4">Thaumatin-like protein 1</fullName>
    </recommendedName>
</protein>
<keyword evidence="1" id="KW-0732">Signal</keyword>